<feature type="compositionally biased region" description="Polar residues" evidence="2">
    <location>
        <begin position="233"/>
        <end position="245"/>
    </location>
</feature>
<proteinExistence type="predicted"/>
<dbReference type="PANTHER" id="PTHR47026:SF2">
    <property type="entry name" value="FLAGELLAR ASSOCIATED PROTEIN"/>
    <property type="match status" value="1"/>
</dbReference>
<evidence type="ECO:0000256" key="2">
    <source>
        <dbReference type="SAM" id="MobiDB-lite"/>
    </source>
</evidence>
<feature type="compositionally biased region" description="Low complexity" evidence="2">
    <location>
        <begin position="322"/>
        <end position="342"/>
    </location>
</feature>
<keyword evidence="1" id="KW-0175">Coiled coil</keyword>
<feature type="compositionally biased region" description="Low complexity" evidence="2">
    <location>
        <begin position="289"/>
        <end position="300"/>
    </location>
</feature>
<feature type="region of interest" description="Disordered" evidence="2">
    <location>
        <begin position="115"/>
        <end position="348"/>
    </location>
</feature>
<feature type="compositionally biased region" description="Polar residues" evidence="2">
    <location>
        <begin position="59"/>
        <end position="89"/>
    </location>
</feature>
<feature type="compositionally biased region" description="Basic and acidic residues" evidence="2">
    <location>
        <begin position="1"/>
        <end position="14"/>
    </location>
</feature>
<feature type="region of interest" description="Disordered" evidence="2">
    <location>
        <begin position="659"/>
        <end position="700"/>
    </location>
</feature>
<evidence type="ECO:0000313" key="4">
    <source>
        <dbReference type="Proteomes" id="UP001470230"/>
    </source>
</evidence>
<feature type="coiled-coil region" evidence="1">
    <location>
        <begin position="429"/>
        <end position="474"/>
    </location>
</feature>
<accession>A0ABR2K456</accession>
<organism evidence="3 4">
    <name type="scientific">Tritrichomonas musculus</name>
    <dbReference type="NCBI Taxonomy" id="1915356"/>
    <lineage>
        <taxon>Eukaryota</taxon>
        <taxon>Metamonada</taxon>
        <taxon>Parabasalia</taxon>
        <taxon>Tritrichomonadida</taxon>
        <taxon>Tritrichomonadidae</taxon>
        <taxon>Tritrichomonas</taxon>
    </lineage>
</organism>
<dbReference type="EMBL" id="JAPFFF010000007">
    <property type="protein sequence ID" value="KAK8885914.1"/>
    <property type="molecule type" value="Genomic_DNA"/>
</dbReference>
<feature type="compositionally biased region" description="Polar residues" evidence="2">
    <location>
        <begin position="183"/>
        <end position="198"/>
    </location>
</feature>
<name>A0ABR2K456_9EUKA</name>
<sequence>MEKQKDEQNDKINNSEEENEDETNNEEEDNLNEEDENQEEVHPPQDGSQPSRAPRNHNDSGTVLTLSNSVSQHQPFTQNTSEENSQQSLDISNTAMALFTFGGSRDLAHDSLTIEPDTTIHGSPRKVFGDFSDTSGYSDPIGDEDDENLNQKRKNKNAKGQTANRAQSTRQARNSKDAKGKLSKTQKSNKNTNQTSPTSRRKQYDDKNKSHALLGSSSSSISDSSGTSVPTSEISVSTLNPSDFSENFPPDMQAIISPRYQNQNQQITKPTTQDTAQSARSVRPNTNSKYPPVVKVKQPVSGTKNKSFNNSRPAPPTRRRQQNSNSNTQSTLNTTANTSASVSRRRRPLYLPPIKEDIPEPTEEMKKLMDRAINKDKLDDLQDSDYEDLIFNLQQERRRKASDRSFSMGEKINEALKYVKSCQLKYQKAERLKVATAEYNKEFEQLKALIQEFDDETQKEKEELKLAIQDQRNQIIENHKYQISELREHWTSPNKVRMYNHASNDLTAMKKKRKFLLMQARFNEASEVDHSIKEKKKNEEAFNQESYQQGFDAALKNLLEKQKEELNFFDENSKIQIEKLIQRREKRRVSFNNQLKRFEARAELLKDADKLWNSEQFSRRDNMNTKMMMGARAGQPSGRILANDVQETEDGDNAVLDLAPLDFREKTEKKKEKKKKKVNPEEEEDDMDLNLNVPNEIPNE</sequence>
<evidence type="ECO:0000256" key="1">
    <source>
        <dbReference type="SAM" id="Coils"/>
    </source>
</evidence>
<feature type="coiled-coil region" evidence="1">
    <location>
        <begin position="581"/>
        <end position="608"/>
    </location>
</feature>
<feature type="compositionally biased region" description="Acidic residues" evidence="2">
    <location>
        <begin position="15"/>
        <end position="38"/>
    </location>
</feature>
<gene>
    <name evidence="3" type="ORF">M9Y10_041372</name>
</gene>
<evidence type="ECO:0000313" key="3">
    <source>
        <dbReference type="EMBL" id="KAK8885914.1"/>
    </source>
</evidence>
<reference evidence="3 4" key="1">
    <citation type="submission" date="2024-04" db="EMBL/GenBank/DDBJ databases">
        <title>Tritrichomonas musculus Genome.</title>
        <authorList>
            <person name="Alves-Ferreira E."/>
            <person name="Grigg M."/>
            <person name="Lorenzi H."/>
            <person name="Galac M."/>
        </authorList>
    </citation>
    <scope>NUCLEOTIDE SEQUENCE [LARGE SCALE GENOMIC DNA]</scope>
    <source>
        <strain evidence="3 4">EAF2021</strain>
    </source>
</reference>
<feature type="compositionally biased region" description="Polar residues" evidence="2">
    <location>
        <begin position="259"/>
        <end position="288"/>
    </location>
</feature>
<comment type="caution">
    <text evidence="3">The sequence shown here is derived from an EMBL/GenBank/DDBJ whole genome shotgun (WGS) entry which is preliminary data.</text>
</comment>
<feature type="compositionally biased region" description="Polar residues" evidence="2">
    <location>
        <begin position="158"/>
        <end position="172"/>
    </location>
</feature>
<dbReference type="Proteomes" id="UP001470230">
    <property type="component" value="Unassembled WGS sequence"/>
</dbReference>
<protein>
    <submittedName>
        <fullName evidence="3">Uncharacterized protein</fullName>
    </submittedName>
</protein>
<feature type="compositionally biased region" description="Polar residues" evidence="2">
    <location>
        <begin position="301"/>
        <end position="312"/>
    </location>
</feature>
<dbReference type="PANTHER" id="PTHR47026">
    <property type="entry name" value="PIGMENTOSA GTPASE REGULATOR-LIKE PROTEIN, PUTATIVE-RELATED"/>
    <property type="match status" value="1"/>
</dbReference>
<keyword evidence="4" id="KW-1185">Reference proteome</keyword>
<feature type="region of interest" description="Disordered" evidence="2">
    <location>
        <begin position="1"/>
        <end position="89"/>
    </location>
</feature>
<feature type="compositionally biased region" description="Low complexity" evidence="2">
    <location>
        <begin position="216"/>
        <end position="232"/>
    </location>
</feature>